<dbReference type="Gene3D" id="3.10.580.10">
    <property type="entry name" value="CBS-domain"/>
    <property type="match status" value="1"/>
</dbReference>
<dbReference type="PROSITE" id="PS51371">
    <property type="entry name" value="CBS"/>
    <property type="match status" value="2"/>
</dbReference>
<dbReference type="Pfam" id="PF04972">
    <property type="entry name" value="BON"/>
    <property type="match status" value="1"/>
</dbReference>
<evidence type="ECO:0000259" key="4">
    <source>
        <dbReference type="PROSITE" id="PS51371"/>
    </source>
</evidence>
<dbReference type="InterPro" id="IPR000644">
    <property type="entry name" value="CBS_dom"/>
</dbReference>
<keyword evidence="1 2" id="KW-0129">CBS domain</keyword>
<name>A0ABY8D688_9HYPH</name>
<evidence type="ECO:0000259" key="3">
    <source>
        <dbReference type="PROSITE" id="PS50914"/>
    </source>
</evidence>
<evidence type="ECO:0000256" key="1">
    <source>
        <dbReference type="ARBA" id="ARBA00023122"/>
    </source>
</evidence>
<dbReference type="Proteomes" id="UP001229355">
    <property type="component" value="Chromosome 1"/>
</dbReference>
<reference evidence="5 6" key="1">
    <citation type="submission" date="2023-03" db="EMBL/GenBank/DDBJ databases">
        <authorList>
            <person name="Kaur S."/>
            <person name="Espinosa-Saiz D."/>
            <person name="Velazquez E."/>
            <person name="Menendez E."/>
            <person name="diCenzo G.C."/>
        </authorList>
    </citation>
    <scope>NUCLEOTIDE SEQUENCE [LARGE SCALE GENOMIC DNA]</scope>
    <source>
        <strain evidence="5 6">LMG 24692</strain>
    </source>
</reference>
<dbReference type="SMART" id="SM00116">
    <property type="entry name" value="CBS"/>
    <property type="match status" value="2"/>
</dbReference>
<dbReference type="PANTHER" id="PTHR43080:SF26">
    <property type="entry name" value="REGULATORY PROTEIN"/>
    <property type="match status" value="1"/>
</dbReference>
<dbReference type="PROSITE" id="PS50914">
    <property type="entry name" value="BON"/>
    <property type="match status" value="1"/>
</dbReference>
<gene>
    <name evidence="5" type="ORF">PZN02_002663</name>
</gene>
<dbReference type="Gene3D" id="3.30.1340.30">
    <property type="match status" value="1"/>
</dbReference>
<evidence type="ECO:0000313" key="6">
    <source>
        <dbReference type="Proteomes" id="UP001229355"/>
    </source>
</evidence>
<dbReference type="InterPro" id="IPR007055">
    <property type="entry name" value="BON_dom"/>
</dbReference>
<dbReference type="PANTHER" id="PTHR43080">
    <property type="entry name" value="CBS DOMAIN-CONTAINING PROTEIN CBSX3, MITOCHONDRIAL"/>
    <property type="match status" value="1"/>
</dbReference>
<proteinExistence type="predicted"/>
<evidence type="ECO:0000313" key="5">
    <source>
        <dbReference type="EMBL" id="WEX86384.1"/>
    </source>
</evidence>
<dbReference type="EMBL" id="CP120373">
    <property type="protein sequence ID" value="WEX86384.1"/>
    <property type="molecule type" value="Genomic_DNA"/>
</dbReference>
<dbReference type="RefSeq" id="WP_280658452.1">
    <property type="nucleotide sequence ID" value="NZ_CP120373.1"/>
</dbReference>
<evidence type="ECO:0000256" key="2">
    <source>
        <dbReference type="PROSITE-ProRule" id="PRU00703"/>
    </source>
</evidence>
<dbReference type="Pfam" id="PF00571">
    <property type="entry name" value="CBS"/>
    <property type="match status" value="2"/>
</dbReference>
<protein>
    <submittedName>
        <fullName evidence="5">CBS domain-containing protein</fullName>
    </submittedName>
</protein>
<dbReference type="PIRSF" id="PIRSF036990">
    <property type="entry name" value="UCP036990_CBS_BON"/>
    <property type="match status" value="1"/>
</dbReference>
<dbReference type="InterPro" id="IPR051257">
    <property type="entry name" value="Diverse_CBS-Domain"/>
</dbReference>
<feature type="domain" description="CBS" evidence="4">
    <location>
        <begin position="90"/>
        <end position="152"/>
    </location>
</feature>
<dbReference type="InterPro" id="IPR046342">
    <property type="entry name" value="CBS_dom_sf"/>
</dbReference>
<feature type="domain" description="BON" evidence="3">
    <location>
        <begin position="150"/>
        <end position="218"/>
    </location>
</feature>
<feature type="domain" description="CBS" evidence="4">
    <location>
        <begin position="7"/>
        <end position="65"/>
    </location>
</feature>
<organism evidence="5 6">
    <name type="scientific">Sinorhizobium garamanticum</name>
    <dbReference type="NCBI Taxonomy" id="680247"/>
    <lineage>
        <taxon>Bacteria</taxon>
        <taxon>Pseudomonadati</taxon>
        <taxon>Pseudomonadota</taxon>
        <taxon>Alphaproteobacteria</taxon>
        <taxon>Hyphomicrobiales</taxon>
        <taxon>Rhizobiaceae</taxon>
        <taxon>Sinorhizobium/Ensifer group</taxon>
        <taxon>Sinorhizobium</taxon>
    </lineage>
</organism>
<keyword evidence="6" id="KW-1185">Reference proteome</keyword>
<sequence length="221" mass="23804">MRADEIMTTNVATISTASSVHHAIETMVTKGLSGLPVIDDDGAVAGMLTEGDLLRRIELGTGRGVAAAESALVDLDRYIRGNSWRISDLMSTEVFTVGRDAPIGAVAELMFKHKIKRVPVVQNGVLVGIISRVDLLRAIVDVPGEGTVRGDEALAVAIRARLRSDLGLDPERIKVSVEACHVVLEGKVKSEMERRAIKVLMENINGVEGYRDRLVVDPQGS</sequence>
<accession>A0ABY8D688</accession>
<dbReference type="SUPFAM" id="SSF54631">
    <property type="entry name" value="CBS-domain pair"/>
    <property type="match status" value="1"/>
</dbReference>
<dbReference type="InterPro" id="IPR017080">
    <property type="entry name" value="UCP036990_CBS_BON"/>
</dbReference>
<dbReference type="CDD" id="cd04586">
    <property type="entry name" value="CBS_pair_BON_assoc"/>
    <property type="match status" value="1"/>
</dbReference>